<reference evidence="2 3" key="1">
    <citation type="submission" date="2019-12" db="EMBL/GenBank/DDBJ databases">
        <authorList>
            <person name="Alioto T."/>
            <person name="Alioto T."/>
            <person name="Gomez Garrido J."/>
        </authorList>
    </citation>
    <scope>NUCLEOTIDE SEQUENCE [LARGE SCALE GENOMIC DNA]</scope>
</reference>
<dbReference type="EMBL" id="CACTIH010009072">
    <property type="protein sequence ID" value="CAA3022589.1"/>
    <property type="molecule type" value="Genomic_DNA"/>
</dbReference>
<dbReference type="Gramene" id="OE9A011501T1">
    <property type="protein sequence ID" value="OE9A011501C1"/>
    <property type="gene ID" value="OE9A011501"/>
</dbReference>
<sequence>VPRLVINYKPLNSALQWIRYPIPQKKDLPNRLSKAIIFSKFDMKSGFWQVQIKEEDRYKTAFNVPFGQYEWNVMPF</sequence>
<proteinExistence type="predicted"/>
<protein>
    <submittedName>
        <fullName evidence="2">Reverse transcriptase domain, Zinc finger, CCHC-type, Aspartic peptidase domain</fullName>
    </submittedName>
</protein>
<keyword evidence="2" id="KW-0548">Nucleotidyltransferase</keyword>
<dbReference type="InterPro" id="IPR053134">
    <property type="entry name" value="RNA-dir_DNA_polymerase"/>
</dbReference>
<dbReference type="Gene3D" id="3.10.10.10">
    <property type="entry name" value="HIV Type 1 Reverse Transcriptase, subunit A, domain 1"/>
    <property type="match status" value="1"/>
</dbReference>
<dbReference type="PANTHER" id="PTHR24559">
    <property type="entry name" value="TRANSPOSON TY3-I GAG-POL POLYPROTEIN"/>
    <property type="match status" value="1"/>
</dbReference>
<dbReference type="Pfam" id="PF00078">
    <property type="entry name" value="RVT_1"/>
    <property type="match status" value="1"/>
</dbReference>
<name>A0A8S0UXQ0_OLEEU</name>
<keyword evidence="2" id="KW-0695">RNA-directed DNA polymerase</keyword>
<dbReference type="CDD" id="cd01647">
    <property type="entry name" value="RT_LTR"/>
    <property type="match status" value="1"/>
</dbReference>
<dbReference type="OrthoDB" id="1914518at2759"/>
<accession>A0A8S0UXQ0</accession>
<feature type="non-terminal residue" evidence="2">
    <location>
        <position position="76"/>
    </location>
</feature>
<dbReference type="GO" id="GO:0003964">
    <property type="term" value="F:RNA-directed DNA polymerase activity"/>
    <property type="evidence" value="ECO:0007669"/>
    <property type="project" value="UniProtKB-KW"/>
</dbReference>
<dbReference type="SUPFAM" id="SSF56672">
    <property type="entry name" value="DNA/RNA polymerases"/>
    <property type="match status" value="1"/>
</dbReference>
<gene>
    <name evidence="2" type="ORF">OLEA9_A011501</name>
</gene>
<feature type="non-terminal residue" evidence="2">
    <location>
        <position position="1"/>
    </location>
</feature>
<evidence type="ECO:0000313" key="3">
    <source>
        <dbReference type="Proteomes" id="UP000594638"/>
    </source>
</evidence>
<evidence type="ECO:0000313" key="2">
    <source>
        <dbReference type="EMBL" id="CAA3022589.1"/>
    </source>
</evidence>
<feature type="domain" description="Reverse transcriptase" evidence="1">
    <location>
        <begin position="3"/>
        <end position="76"/>
    </location>
</feature>
<dbReference type="InterPro" id="IPR043502">
    <property type="entry name" value="DNA/RNA_pol_sf"/>
</dbReference>
<keyword evidence="2" id="KW-0808">Transferase</keyword>
<dbReference type="InterPro" id="IPR000477">
    <property type="entry name" value="RT_dom"/>
</dbReference>
<evidence type="ECO:0000259" key="1">
    <source>
        <dbReference type="Pfam" id="PF00078"/>
    </source>
</evidence>
<keyword evidence="3" id="KW-1185">Reference proteome</keyword>
<dbReference type="AlphaFoldDB" id="A0A8S0UXQ0"/>
<dbReference type="PANTHER" id="PTHR24559:SF450">
    <property type="entry name" value="RNA-DIRECTED DNA POLYMERASE HOMOLOG"/>
    <property type="match status" value="1"/>
</dbReference>
<organism evidence="2 3">
    <name type="scientific">Olea europaea subsp. europaea</name>
    <dbReference type="NCBI Taxonomy" id="158383"/>
    <lineage>
        <taxon>Eukaryota</taxon>
        <taxon>Viridiplantae</taxon>
        <taxon>Streptophyta</taxon>
        <taxon>Embryophyta</taxon>
        <taxon>Tracheophyta</taxon>
        <taxon>Spermatophyta</taxon>
        <taxon>Magnoliopsida</taxon>
        <taxon>eudicotyledons</taxon>
        <taxon>Gunneridae</taxon>
        <taxon>Pentapetalae</taxon>
        <taxon>asterids</taxon>
        <taxon>lamiids</taxon>
        <taxon>Lamiales</taxon>
        <taxon>Oleaceae</taxon>
        <taxon>Oleeae</taxon>
        <taxon>Olea</taxon>
    </lineage>
</organism>
<comment type="caution">
    <text evidence="2">The sequence shown here is derived from an EMBL/GenBank/DDBJ whole genome shotgun (WGS) entry which is preliminary data.</text>
</comment>
<dbReference type="Proteomes" id="UP000594638">
    <property type="component" value="Unassembled WGS sequence"/>
</dbReference>